<proteinExistence type="predicted"/>
<dbReference type="AlphaFoldDB" id="A0A1X6NJM1"/>
<dbReference type="Proteomes" id="UP000218209">
    <property type="component" value="Unassembled WGS sequence"/>
</dbReference>
<name>A0A1X6NJM1_PORUM</name>
<feature type="region of interest" description="Disordered" evidence="1">
    <location>
        <begin position="387"/>
        <end position="411"/>
    </location>
</feature>
<sequence>MDASIAQLFSATKPRALSSAEMMGLDELDGRRLPPAAAAWLAPFSPSVRASSPTAAAAYVVPPGAVEAFPHSFALDQTVRHAPAEVPDTSRSTGDGGGGWCAAGGDAVGPLLGVASALHLPVSVHDGHVCGLVATDVVVDKARMVADSNPLMRWVYNMDADELIVGASHQGGTIVSAAMAKLVPGSDAIEMVGSILQRPERAGNPPRLLLRTSTLLQGSAPLSRVDRSSAVAAYRSATCRFVGAFGSAVVLAPPPGGEGGGGAAAAAASGDGGAPPSPLVASTLTTEVSSAAVVARLHALVLTRQAVHPGGLRVGRPGRPILPAPPWGTRAVGALLAGAGVGAGGSAGSPAAAAVGAAGAARPPPGTRGRVRLEEIDDPAVRARILRNREAARRSNAKRRAEREAGSARTP</sequence>
<protein>
    <recommendedName>
        <fullName evidence="4">BZIP domain-containing protein</fullName>
    </recommendedName>
</protein>
<feature type="region of interest" description="Disordered" evidence="1">
    <location>
        <begin position="259"/>
        <end position="281"/>
    </location>
</feature>
<dbReference type="CDD" id="cd14686">
    <property type="entry name" value="bZIP"/>
    <property type="match status" value="1"/>
</dbReference>
<dbReference type="EMBL" id="KV920062">
    <property type="protein sequence ID" value="OSX68811.1"/>
    <property type="molecule type" value="Genomic_DNA"/>
</dbReference>
<evidence type="ECO:0000313" key="3">
    <source>
        <dbReference type="Proteomes" id="UP000218209"/>
    </source>
</evidence>
<evidence type="ECO:0000256" key="1">
    <source>
        <dbReference type="SAM" id="MobiDB-lite"/>
    </source>
</evidence>
<accession>A0A1X6NJM1</accession>
<evidence type="ECO:0008006" key="4">
    <source>
        <dbReference type="Google" id="ProtNLM"/>
    </source>
</evidence>
<organism evidence="2 3">
    <name type="scientific">Porphyra umbilicalis</name>
    <name type="common">Purple laver</name>
    <name type="synonym">Red alga</name>
    <dbReference type="NCBI Taxonomy" id="2786"/>
    <lineage>
        <taxon>Eukaryota</taxon>
        <taxon>Rhodophyta</taxon>
        <taxon>Bangiophyceae</taxon>
        <taxon>Bangiales</taxon>
        <taxon>Bangiaceae</taxon>
        <taxon>Porphyra</taxon>
    </lineage>
</organism>
<reference evidence="2 3" key="1">
    <citation type="submission" date="2017-03" db="EMBL/GenBank/DDBJ databases">
        <title>WGS assembly of Porphyra umbilicalis.</title>
        <authorList>
            <person name="Brawley S.H."/>
            <person name="Blouin N.A."/>
            <person name="Ficko-Blean E."/>
            <person name="Wheeler G.L."/>
            <person name="Lohr M."/>
            <person name="Goodson H.V."/>
            <person name="Jenkins J.W."/>
            <person name="Blaby-Haas C.E."/>
            <person name="Helliwell K.E."/>
            <person name="Chan C."/>
            <person name="Marriage T."/>
            <person name="Bhattacharya D."/>
            <person name="Klein A.S."/>
            <person name="Badis Y."/>
            <person name="Brodie J."/>
            <person name="Cao Y."/>
            <person name="Collen J."/>
            <person name="Dittami S.M."/>
            <person name="Gachon C.M."/>
            <person name="Green B.R."/>
            <person name="Karpowicz S."/>
            <person name="Kim J.W."/>
            <person name="Kudahl U."/>
            <person name="Lin S."/>
            <person name="Michel G."/>
            <person name="Mittag M."/>
            <person name="Olson B.J."/>
            <person name="Pangilinan J."/>
            <person name="Peng Y."/>
            <person name="Qiu H."/>
            <person name="Shu S."/>
            <person name="Singer J.T."/>
            <person name="Smith A.G."/>
            <person name="Sprecher B.N."/>
            <person name="Wagner V."/>
            <person name="Wang W."/>
            <person name="Wang Z.-Y."/>
            <person name="Yan J."/>
            <person name="Yarish C."/>
            <person name="Zoeuner-Riek S."/>
            <person name="Zhuang Y."/>
            <person name="Zou Y."/>
            <person name="Lindquist E.A."/>
            <person name="Grimwood J."/>
            <person name="Barry K."/>
            <person name="Rokhsar D.S."/>
            <person name="Schmutz J."/>
            <person name="Stiller J.W."/>
            <person name="Grossman A.R."/>
            <person name="Prochnik S.E."/>
        </authorList>
    </citation>
    <scope>NUCLEOTIDE SEQUENCE [LARGE SCALE GENOMIC DNA]</scope>
    <source>
        <strain evidence="2">4086291</strain>
    </source>
</reference>
<gene>
    <name evidence="2" type="ORF">BU14_2217s0001</name>
</gene>
<keyword evidence="3" id="KW-1185">Reference proteome</keyword>
<evidence type="ECO:0000313" key="2">
    <source>
        <dbReference type="EMBL" id="OSX68811.1"/>
    </source>
</evidence>